<evidence type="ECO:0000259" key="3">
    <source>
        <dbReference type="Pfam" id="PF26526"/>
    </source>
</evidence>
<reference evidence="5" key="1">
    <citation type="submission" date="2023-07" db="EMBL/GenBank/DDBJ databases">
        <title>30 novel species of actinomycetes from the DSMZ collection.</title>
        <authorList>
            <person name="Nouioui I."/>
        </authorList>
    </citation>
    <scope>NUCLEOTIDE SEQUENCE [LARGE SCALE GENOMIC DNA]</scope>
    <source>
        <strain evidence="5">DSM 41921</strain>
    </source>
</reference>
<keyword evidence="2" id="KW-1133">Transmembrane helix</keyword>
<keyword evidence="5" id="KW-1185">Reference proteome</keyword>
<feature type="transmembrane region" description="Helical" evidence="2">
    <location>
        <begin position="44"/>
        <end position="61"/>
    </location>
</feature>
<feature type="domain" description="DUF8175" evidence="3">
    <location>
        <begin position="93"/>
        <end position="246"/>
    </location>
</feature>
<gene>
    <name evidence="4" type="ORF">RM641_12080</name>
</gene>
<keyword evidence="2" id="KW-0812">Transmembrane</keyword>
<dbReference type="Pfam" id="PF26526">
    <property type="entry name" value="DUF8175"/>
    <property type="match status" value="1"/>
</dbReference>
<comment type="caution">
    <text evidence="4">The sequence shown here is derived from an EMBL/GenBank/DDBJ whole genome shotgun (WGS) entry which is preliminary data.</text>
</comment>
<sequence>MSLGDERDTSGGYGGTGQTRTRLPDTDTDPYGTPRRPPRSSRSLVTVVGVVVLLIAAIAFANRGDGDSSSSTDGSGTGPQATATAPSGQRPVKTKSATGIPKGFAQDQEGAESAAANYAVVLVSAEILKPARRPEIVRQVFDDGRVAELEKNLDRVYDKAFLDKVGLDENGEAPKGSTYVSRTMPVGTKTTDFSGGTATVEVWCTGVYGMTGESSQNPVTNDWFTMTLQLRWSDGDWKVDSFSQKEGPAPVNGDNRVSTSDVISKAVEEFGGFTYAR</sequence>
<dbReference type="RefSeq" id="WP_311681207.1">
    <property type="nucleotide sequence ID" value="NZ_JAVREU010000004.1"/>
</dbReference>
<protein>
    <recommendedName>
        <fullName evidence="3">DUF8175 domain-containing protein</fullName>
    </recommendedName>
</protein>
<evidence type="ECO:0000256" key="2">
    <source>
        <dbReference type="SAM" id="Phobius"/>
    </source>
</evidence>
<accession>A0ABU2P7P3</accession>
<dbReference type="InterPro" id="IPR058488">
    <property type="entry name" value="DUF8175"/>
</dbReference>
<feature type="region of interest" description="Disordered" evidence="1">
    <location>
        <begin position="1"/>
        <end position="42"/>
    </location>
</feature>
<dbReference type="Proteomes" id="UP001183586">
    <property type="component" value="Unassembled WGS sequence"/>
</dbReference>
<keyword evidence="2" id="KW-0472">Membrane</keyword>
<evidence type="ECO:0000313" key="4">
    <source>
        <dbReference type="EMBL" id="MDT0388164.1"/>
    </source>
</evidence>
<name>A0ABU2P7P3_9ACTN</name>
<feature type="region of interest" description="Disordered" evidence="1">
    <location>
        <begin position="63"/>
        <end position="108"/>
    </location>
</feature>
<evidence type="ECO:0000256" key="1">
    <source>
        <dbReference type="SAM" id="MobiDB-lite"/>
    </source>
</evidence>
<organism evidence="4 5">
    <name type="scientific">Streptomyces dubilierae</name>
    <dbReference type="NCBI Taxonomy" id="3075533"/>
    <lineage>
        <taxon>Bacteria</taxon>
        <taxon>Bacillati</taxon>
        <taxon>Actinomycetota</taxon>
        <taxon>Actinomycetes</taxon>
        <taxon>Kitasatosporales</taxon>
        <taxon>Streptomycetaceae</taxon>
        <taxon>Streptomyces</taxon>
    </lineage>
</organism>
<evidence type="ECO:0000313" key="5">
    <source>
        <dbReference type="Proteomes" id="UP001183586"/>
    </source>
</evidence>
<dbReference type="EMBL" id="JAVREU010000004">
    <property type="protein sequence ID" value="MDT0388164.1"/>
    <property type="molecule type" value="Genomic_DNA"/>
</dbReference>
<proteinExistence type="predicted"/>